<accession>A0ABP3ENG0</accession>
<name>A0ABP3ENG0_9ACTN</name>
<gene>
    <name evidence="2" type="ORF">GCM10009539_67100</name>
</gene>
<sequence>MKRAAPVLAIPLAWALPWATHELRVDGLLPVVLLLGIASLLRGGRTLLDRVALALFLFLGLLSAAGLVFSVWPWGLDPVAVSRAGFLSLIAAALISRRVPRLPLRVGWSDALLVLGGVAPALFLWSSFWHKSAAERLAMMIGAEDLARHFTIFDTIRSVGGYLPFHRDEVTRQVIPGVVDYPQASHLFSALMDNFVRSSTGLGDGLVAFDHYLAWNLVGYGILAFTLVWALRWVAGPVLRGWRLVAAVAVVTGCTGGGYLVSLFDRGYPSEALGLALLAVVFALAARPVRGAREQMLLLAAALVGVSFTYYFFLPVAGAAVLVWALVYARSRTRGPWRLGPLAIAVLAVPLVLVWPVLSVRSGVSPTQALIPDVGIPEVDQRLLLTLVALVLLGTLTRTGRRVPIWRSVGAQIVLAGLMVFAIGGYQLATTGGVSYYFEKAVHGVLVAGFVGIGAVALLLPRDPFSWGAGQGGFAAALRRLAAFALPAGASVVVVAFAYGLLVPDRMLATRTSERGGVTEPAAGTSRGRAFHSDKLWRPTDGKAAVNVYRRFPNGDDGRVTLVISAYRLYTPSLYLAGFRRQGGEAALPVGGINGSKEIATLEHVAEVSPRPVRFVVARDDLVTGLSEIAKRRPELKIEIVQLPFSQIPAPKVLPPPPGGKKR</sequence>
<evidence type="ECO:0000313" key="3">
    <source>
        <dbReference type="Proteomes" id="UP001500967"/>
    </source>
</evidence>
<proteinExistence type="predicted"/>
<reference evidence="3" key="1">
    <citation type="journal article" date="2019" name="Int. J. Syst. Evol. Microbiol.">
        <title>The Global Catalogue of Microorganisms (GCM) 10K type strain sequencing project: providing services to taxonomists for standard genome sequencing and annotation.</title>
        <authorList>
            <consortium name="The Broad Institute Genomics Platform"/>
            <consortium name="The Broad Institute Genome Sequencing Center for Infectious Disease"/>
            <person name="Wu L."/>
            <person name="Ma J."/>
        </authorList>
    </citation>
    <scope>NUCLEOTIDE SEQUENCE [LARGE SCALE GENOMIC DNA]</scope>
    <source>
        <strain evidence="3">JCM 10425</strain>
    </source>
</reference>
<feature type="transmembrane region" description="Helical" evidence="1">
    <location>
        <begin position="80"/>
        <end position="99"/>
    </location>
</feature>
<feature type="transmembrane region" description="Helical" evidence="1">
    <location>
        <begin position="53"/>
        <end position="74"/>
    </location>
</feature>
<dbReference type="EMBL" id="BAAAGX010000029">
    <property type="protein sequence ID" value="GAA0270481.1"/>
    <property type="molecule type" value="Genomic_DNA"/>
</dbReference>
<keyword evidence="1" id="KW-1133">Transmembrane helix</keyword>
<keyword evidence="3" id="KW-1185">Reference proteome</keyword>
<dbReference type="Proteomes" id="UP001500967">
    <property type="component" value="Unassembled WGS sequence"/>
</dbReference>
<keyword evidence="1" id="KW-0472">Membrane</keyword>
<evidence type="ECO:0000256" key="1">
    <source>
        <dbReference type="SAM" id="Phobius"/>
    </source>
</evidence>
<protein>
    <submittedName>
        <fullName evidence="2">Uncharacterized protein</fullName>
    </submittedName>
</protein>
<feature type="transmembrane region" description="Helical" evidence="1">
    <location>
        <begin position="242"/>
        <end position="261"/>
    </location>
</feature>
<feature type="transmembrane region" description="Helical" evidence="1">
    <location>
        <begin position="441"/>
        <end position="461"/>
    </location>
</feature>
<feature type="transmembrane region" description="Helical" evidence="1">
    <location>
        <begin position="297"/>
        <end position="327"/>
    </location>
</feature>
<feature type="transmembrane region" description="Helical" evidence="1">
    <location>
        <begin position="409"/>
        <end position="429"/>
    </location>
</feature>
<feature type="transmembrane region" description="Helical" evidence="1">
    <location>
        <begin position="339"/>
        <end position="358"/>
    </location>
</feature>
<dbReference type="RefSeq" id="WP_344652959.1">
    <property type="nucleotide sequence ID" value="NZ_BAAAGX010000029.1"/>
</dbReference>
<feature type="transmembrane region" description="Helical" evidence="1">
    <location>
        <begin position="111"/>
        <end position="130"/>
    </location>
</feature>
<organism evidence="2 3">
    <name type="scientific">Cryptosporangium japonicum</name>
    <dbReference type="NCBI Taxonomy" id="80872"/>
    <lineage>
        <taxon>Bacteria</taxon>
        <taxon>Bacillati</taxon>
        <taxon>Actinomycetota</taxon>
        <taxon>Actinomycetes</taxon>
        <taxon>Cryptosporangiales</taxon>
        <taxon>Cryptosporangiaceae</taxon>
        <taxon>Cryptosporangium</taxon>
    </lineage>
</organism>
<evidence type="ECO:0000313" key="2">
    <source>
        <dbReference type="EMBL" id="GAA0270481.1"/>
    </source>
</evidence>
<comment type="caution">
    <text evidence="2">The sequence shown here is derived from an EMBL/GenBank/DDBJ whole genome shotgun (WGS) entry which is preliminary data.</text>
</comment>
<feature type="transmembrane region" description="Helical" evidence="1">
    <location>
        <begin position="481"/>
        <end position="502"/>
    </location>
</feature>
<feature type="transmembrane region" description="Helical" evidence="1">
    <location>
        <begin position="267"/>
        <end position="285"/>
    </location>
</feature>
<keyword evidence="1" id="KW-0812">Transmembrane</keyword>
<feature type="transmembrane region" description="Helical" evidence="1">
    <location>
        <begin position="212"/>
        <end position="235"/>
    </location>
</feature>